<organism evidence="11 12">
    <name type="scientific">Rhipicephalus microplus</name>
    <name type="common">Cattle tick</name>
    <name type="synonym">Boophilus microplus</name>
    <dbReference type="NCBI Taxonomy" id="6941"/>
    <lineage>
        <taxon>Eukaryota</taxon>
        <taxon>Metazoa</taxon>
        <taxon>Ecdysozoa</taxon>
        <taxon>Arthropoda</taxon>
        <taxon>Chelicerata</taxon>
        <taxon>Arachnida</taxon>
        <taxon>Acari</taxon>
        <taxon>Parasitiformes</taxon>
        <taxon>Ixodida</taxon>
        <taxon>Ixodoidea</taxon>
        <taxon>Ixodidae</taxon>
        <taxon>Rhipicephalinae</taxon>
        <taxon>Rhipicephalus</taxon>
        <taxon>Boophilus</taxon>
    </lineage>
</organism>
<sequence>MASRYHLSDLHCPDMESPTSVAERDSRGNLVAEFVSCVNCSSSAPVGLVWRAVSNGVRDVLLEYPDLLMDALAIWNPCPKLTVLVTSEPGLRAQRDAIRTTWGRRDRYSNCSHRVIFFMSAVPRSKQHYALKSEYLRTKDIVVQAKITASPEPSWSMSALLVEWVPTHVSHSSYVLRVTDDTYVNVSAVLAAVESLPSSDVTCLMYGHLSPDRTHLEDCAYMVKSKGFAQMQRSFADVAVNYSEGPLVTGRLAREAGLVLEHMDGFGSCRSRHSALTVRELLRKVDDAPATFLTVRGLSPVLMSMLHPVVTKLERPVLAGA</sequence>
<evidence type="ECO:0000256" key="4">
    <source>
        <dbReference type="ARBA" id="ARBA00022679"/>
    </source>
</evidence>
<keyword evidence="4" id="KW-0808">Transferase</keyword>
<evidence type="ECO:0000256" key="3">
    <source>
        <dbReference type="ARBA" id="ARBA00022676"/>
    </source>
</evidence>
<dbReference type="PANTHER" id="PTHR11214">
    <property type="entry name" value="BETA-1,3-N-ACETYLGLUCOSAMINYLTRANSFERASE"/>
    <property type="match status" value="1"/>
</dbReference>
<dbReference type="InterPro" id="IPR002659">
    <property type="entry name" value="Glyco_trans_31"/>
</dbReference>
<proteinExistence type="inferred from homology"/>
<keyword evidence="12" id="KW-1185">Reference proteome</keyword>
<dbReference type="GO" id="GO:0006493">
    <property type="term" value="P:protein O-linked glycosylation"/>
    <property type="evidence" value="ECO:0007669"/>
    <property type="project" value="TreeGrafter"/>
</dbReference>
<evidence type="ECO:0000256" key="7">
    <source>
        <dbReference type="ARBA" id="ARBA00022989"/>
    </source>
</evidence>
<dbReference type="Pfam" id="PF01762">
    <property type="entry name" value="Galactosyl_T"/>
    <property type="match status" value="1"/>
</dbReference>
<keyword evidence="9" id="KW-0472">Membrane</keyword>
<name>A0A9J6D616_RHIMP</name>
<comment type="subcellular location">
    <subcellularLocation>
        <location evidence="1 10">Golgi apparatus membrane</location>
        <topology evidence="1 10">Single-pass type II membrane protein</topology>
    </subcellularLocation>
</comment>
<evidence type="ECO:0000313" key="11">
    <source>
        <dbReference type="EMBL" id="KAH8009485.1"/>
    </source>
</evidence>
<evidence type="ECO:0000256" key="10">
    <source>
        <dbReference type="RuleBase" id="RU363063"/>
    </source>
</evidence>
<evidence type="ECO:0000256" key="9">
    <source>
        <dbReference type="ARBA" id="ARBA00023136"/>
    </source>
</evidence>
<evidence type="ECO:0000256" key="5">
    <source>
        <dbReference type="ARBA" id="ARBA00022692"/>
    </source>
</evidence>
<keyword evidence="7" id="KW-1133">Transmembrane helix</keyword>
<evidence type="ECO:0000313" key="12">
    <source>
        <dbReference type="Proteomes" id="UP000821866"/>
    </source>
</evidence>
<comment type="similarity">
    <text evidence="2 10">Belongs to the glycosyltransferase 31 family.</text>
</comment>
<dbReference type="Proteomes" id="UP000821866">
    <property type="component" value="Chromosome 9"/>
</dbReference>
<evidence type="ECO:0000256" key="6">
    <source>
        <dbReference type="ARBA" id="ARBA00022968"/>
    </source>
</evidence>
<reference evidence="11" key="1">
    <citation type="journal article" date="2020" name="Cell">
        <title>Large-Scale Comparative Analyses of Tick Genomes Elucidate Their Genetic Diversity and Vector Capacities.</title>
        <authorList>
            <consortium name="Tick Genome and Microbiome Consortium (TIGMIC)"/>
            <person name="Jia N."/>
            <person name="Wang J."/>
            <person name="Shi W."/>
            <person name="Du L."/>
            <person name="Sun Y."/>
            <person name="Zhan W."/>
            <person name="Jiang J.F."/>
            <person name="Wang Q."/>
            <person name="Zhang B."/>
            <person name="Ji P."/>
            <person name="Bell-Sakyi L."/>
            <person name="Cui X.M."/>
            <person name="Yuan T.T."/>
            <person name="Jiang B.G."/>
            <person name="Yang W.F."/>
            <person name="Lam T.T."/>
            <person name="Chang Q.C."/>
            <person name="Ding S.J."/>
            <person name="Wang X.J."/>
            <person name="Zhu J.G."/>
            <person name="Ruan X.D."/>
            <person name="Zhao L."/>
            <person name="Wei J.T."/>
            <person name="Ye R.Z."/>
            <person name="Que T.C."/>
            <person name="Du C.H."/>
            <person name="Zhou Y.H."/>
            <person name="Cheng J.X."/>
            <person name="Dai P.F."/>
            <person name="Guo W.B."/>
            <person name="Han X.H."/>
            <person name="Huang E.J."/>
            <person name="Li L.F."/>
            <person name="Wei W."/>
            <person name="Gao Y.C."/>
            <person name="Liu J.Z."/>
            <person name="Shao H.Z."/>
            <person name="Wang X."/>
            <person name="Wang C.C."/>
            <person name="Yang T.C."/>
            <person name="Huo Q.B."/>
            <person name="Li W."/>
            <person name="Chen H.Y."/>
            <person name="Chen S.E."/>
            <person name="Zhou L.G."/>
            <person name="Ni X.B."/>
            <person name="Tian J.H."/>
            <person name="Sheng Y."/>
            <person name="Liu T."/>
            <person name="Pan Y.S."/>
            <person name="Xia L.Y."/>
            <person name="Li J."/>
            <person name="Zhao F."/>
            <person name="Cao W.C."/>
        </authorList>
    </citation>
    <scope>NUCLEOTIDE SEQUENCE</scope>
    <source>
        <strain evidence="11">Rmic-2018</strain>
    </source>
</reference>
<reference evidence="11" key="2">
    <citation type="submission" date="2021-09" db="EMBL/GenBank/DDBJ databases">
        <authorList>
            <person name="Jia N."/>
            <person name="Wang J."/>
            <person name="Shi W."/>
            <person name="Du L."/>
            <person name="Sun Y."/>
            <person name="Zhan W."/>
            <person name="Jiang J."/>
            <person name="Wang Q."/>
            <person name="Zhang B."/>
            <person name="Ji P."/>
            <person name="Sakyi L.B."/>
            <person name="Cui X."/>
            <person name="Yuan T."/>
            <person name="Jiang B."/>
            <person name="Yang W."/>
            <person name="Lam T.T.-Y."/>
            <person name="Chang Q."/>
            <person name="Ding S."/>
            <person name="Wang X."/>
            <person name="Zhu J."/>
            <person name="Ruan X."/>
            <person name="Zhao L."/>
            <person name="Wei J."/>
            <person name="Que T."/>
            <person name="Du C."/>
            <person name="Cheng J."/>
            <person name="Dai P."/>
            <person name="Han X."/>
            <person name="Huang E."/>
            <person name="Gao Y."/>
            <person name="Liu J."/>
            <person name="Shao H."/>
            <person name="Ye R."/>
            <person name="Li L."/>
            <person name="Wei W."/>
            <person name="Wang X."/>
            <person name="Wang C."/>
            <person name="Huo Q."/>
            <person name="Li W."/>
            <person name="Guo W."/>
            <person name="Chen H."/>
            <person name="Chen S."/>
            <person name="Zhou L."/>
            <person name="Zhou L."/>
            <person name="Ni X."/>
            <person name="Tian J."/>
            <person name="Zhou Y."/>
            <person name="Sheng Y."/>
            <person name="Liu T."/>
            <person name="Pan Y."/>
            <person name="Xia L."/>
            <person name="Li J."/>
            <person name="Zhao F."/>
            <person name="Cao W."/>
        </authorList>
    </citation>
    <scope>NUCLEOTIDE SEQUENCE</scope>
    <source>
        <strain evidence="11">Rmic-2018</strain>
        <tissue evidence="11">Larvae</tissue>
    </source>
</reference>
<protein>
    <recommendedName>
        <fullName evidence="10">Hexosyltransferase</fullName>
        <ecNumber evidence="10">2.4.1.-</ecNumber>
    </recommendedName>
</protein>
<keyword evidence="5" id="KW-0812">Transmembrane</keyword>
<comment type="caution">
    <text evidence="11">The sequence shown here is derived from an EMBL/GenBank/DDBJ whole genome shotgun (WGS) entry which is preliminary data.</text>
</comment>
<evidence type="ECO:0000256" key="1">
    <source>
        <dbReference type="ARBA" id="ARBA00004323"/>
    </source>
</evidence>
<keyword evidence="3 10" id="KW-0328">Glycosyltransferase</keyword>
<dbReference type="GO" id="GO:0000139">
    <property type="term" value="C:Golgi membrane"/>
    <property type="evidence" value="ECO:0007669"/>
    <property type="project" value="UniProtKB-SubCell"/>
</dbReference>
<dbReference type="PANTHER" id="PTHR11214:SF3">
    <property type="entry name" value="BETA-1,3-GALACTOSYLTRANSFERASE 6"/>
    <property type="match status" value="1"/>
</dbReference>
<dbReference type="GO" id="GO:0016758">
    <property type="term" value="F:hexosyltransferase activity"/>
    <property type="evidence" value="ECO:0007669"/>
    <property type="project" value="InterPro"/>
</dbReference>
<gene>
    <name evidence="11" type="ORF">HPB51_018005</name>
</gene>
<keyword evidence="8 10" id="KW-0333">Golgi apparatus</keyword>
<dbReference type="AlphaFoldDB" id="A0A9J6D616"/>
<dbReference type="Gene3D" id="3.90.550.50">
    <property type="match status" value="1"/>
</dbReference>
<keyword evidence="6" id="KW-0735">Signal-anchor</keyword>
<accession>A0A9J6D616</accession>
<dbReference type="EC" id="2.4.1.-" evidence="10"/>
<evidence type="ECO:0000256" key="8">
    <source>
        <dbReference type="ARBA" id="ARBA00023034"/>
    </source>
</evidence>
<dbReference type="EMBL" id="JABSTU010000011">
    <property type="protein sequence ID" value="KAH8009485.1"/>
    <property type="molecule type" value="Genomic_DNA"/>
</dbReference>
<evidence type="ECO:0000256" key="2">
    <source>
        <dbReference type="ARBA" id="ARBA00008661"/>
    </source>
</evidence>